<evidence type="ECO:0000256" key="2">
    <source>
        <dbReference type="ARBA" id="ARBA00022857"/>
    </source>
</evidence>
<dbReference type="Pfam" id="PF00248">
    <property type="entry name" value="Aldo_ket_red"/>
    <property type="match status" value="1"/>
</dbReference>
<keyword evidence="3 5" id="KW-0560">Oxidoreductase</keyword>
<dbReference type="InterPro" id="IPR020471">
    <property type="entry name" value="AKR"/>
</dbReference>
<dbReference type="PROSITE" id="PS00062">
    <property type="entry name" value="ALDOKETO_REDUCTASE_2"/>
    <property type="match status" value="1"/>
</dbReference>
<dbReference type="PIRSF" id="PIRSF000097">
    <property type="entry name" value="AKR"/>
    <property type="match status" value="1"/>
</dbReference>
<keyword evidence="2" id="KW-0521">NADP</keyword>
<dbReference type="InterPro" id="IPR018170">
    <property type="entry name" value="Aldo/ket_reductase_CS"/>
</dbReference>
<dbReference type="PRINTS" id="PR00069">
    <property type="entry name" value="ALDKETRDTASE"/>
</dbReference>
<proteinExistence type="inferred from homology"/>
<protein>
    <submittedName>
        <fullName evidence="5">2,5-didehydrogluconate reductase DkgB</fullName>
        <ecNumber evidence="5">1.1.1.346</ecNumber>
    </submittedName>
</protein>
<dbReference type="InterPro" id="IPR023210">
    <property type="entry name" value="NADP_OxRdtase_dom"/>
</dbReference>
<dbReference type="PANTHER" id="PTHR43827:SF3">
    <property type="entry name" value="NADP-DEPENDENT OXIDOREDUCTASE DOMAIN-CONTAINING PROTEIN"/>
    <property type="match status" value="1"/>
</dbReference>
<dbReference type="EMBL" id="JAXAFO010000009">
    <property type="protein sequence ID" value="MDX6849138.1"/>
    <property type="molecule type" value="Genomic_DNA"/>
</dbReference>
<dbReference type="Gene3D" id="3.20.20.100">
    <property type="entry name" value="NADP-dependent oxidoreductase domain"/>
    <property type="match status" value="1"/>
</dbReference>
<gene>
    <name evidence="5" type="primary">dkgB</name>
    <name evidence="5" type="ORF">SCD92_07190</name>
</gene>
<reference evidence="5 6" key="1">
    <citation type="submission" date="2023-11" db="EMBL/GenBank/DDBJ databases">
        <title>Gilvimarinus fulvus sp. nov., isolated from the surface of Kelp.</title>
        <authorList>
            <person name="Sun Y.Y."/>
            <person name="Gong Y."/>
            <person name="Du Z.J."/>
        </authorList>
    </citation>
    <scope>NUCLEOTIDE SEQUENCE [LARGE SCALE GENOMIC DNA]</scope>
    <source>
        <strain evidence="5 6">SDUM040013</strain>
    </source>
</reference>
<dbReference type="NCBIfam" id="NF008377">
    <property type="entry name" value="PRK11172.1"/>
    <property type="match status" value="1"/>
</dbReference>
<dbReference type="InterPro" id="IPR036812">
    <property type="entry name" value="NAD(P)_OxRdtase_dom_sf"/>
</dbReference>
<accession>A0ABU4RZV0</accession>
<dbReference type="PROSITE" id="PS00798">
    <property type="entry name" value="ALDOKETO_REDUCTASE_1"/>
    <property type="match status" value="1"/>
</dbReference>
<keyword evidence="6" id="KW-1185">Reference proteome</keyword>
<evidence type="ECO:0000256" key="1">
    <source>
        <dbReference type="ARBA" id="ARBA00007905"/>
    </source>
</evidence>
<comment type="caution">
    <text evidence="5">The sequence shown here is derived from an EMBL/GenBank/DDBJ whole genome shotgun (WGS) entry which is preliminary data.</text>
</comment>
<comment type="similarity">
    <text evidence="1">Belongs to the aldo/keto reductase family.</text>
</comment>
<evidence type="ECO:0000256" key="3">
    <source>
        <dbReference type="ARBA" id="ARBA00023002"/>
    </source>
</evidence>
<name>A0ABU4RZV0_9GAMM</name>
<dbReference type="Proteomes" id="UP001273505">
    <property type="component" value="Unassembled WGS sequence"/>
</dbReference>
<dbReference type="SUPFAM" id="SSF51430">
    <property type="entry name" value="NAD(P)-linked oxidoreductase"/>
    <property type="match status" value="1"/>
</dbReference>
<organism evidence="5 6">
    <name type="scientific">Gilvimarinus gilvus</name>
    <dbReference type="NCBI Taxonomy" id="3058038"/>
    <lineage>
        <taxon>Bacteria</taxon>
        <taxon>Pseudomonadati</taxon>
        <taxon>Pseudomonadota</taxon>
        <taxon>Gammaproteobacteria</taxon>
        <taxon>Cellvibrionales</taxon>
        <taxon>Cellvibrionaceae</taxon>
        <taxon>Gilvimarinus</taxon>
    </lineage>
</organism>
<evidence type="ECO:0000313" key="5">
    <source>
        <dbReference type="EMBL" id="MDX6849138.1"/>
    </source>
</evidence>
<dbReference type="PANTHER" id="PTHR43827">
    <property type="entry name" value="2,5-DIKETO-D-GLUCONIC ACID REDUCTASE"/>
    <property type="match status" value="1"/>
</dbReference>
<dbReference type="GO" id="GO:0016491">
    <property type="term" value="F:oxidoreductase activity"/>
    <property type="evidence" value="ECO:0007669"/>
    <property type="project" value="UniProtKB-KW"/>
</dbReference>
<dbReference type="EC" id="1.1.1.346" evidence="5"/>
<feature type="domain" description="NADP-dependent oxidoreductase" evidence="4">
    <location>
        <begin position="11"/>
        <end position="253"/>
    </location>
</feature>
<evidence type="ECO:0000259" key="4">
    <source>
        <dbReference type="Pfam" id="PF00248"/>
    </source>
</evidence>
<sequence length="268" mass="29174">MHSIIPQPGLGTFRLKDEIVIASVRSALELGYRHIDTAKLYDNESAVGRAVVSSGIDRSELFVTTKVWFDSLDADGVIESLQQSLSRLQMSYVDLALIHWPSPNNAVPMAHYIGKLNQAREMGLTRHIGISNFTIAQVDQALACAGGEHIVTNQIEVHPFLRNQQLVEHCQARGLTVTGYMPLAVGKVMDDPVLQAIASNHGATPAQIALAWVVSKNIVVIPSSTKSAHQQSNLNALKIQLSDAEIARIDALDSGDRIANPDFAPNWD</sequence>
<evidence type="ECO:0000313" key="6">
    <source>
        <dbReference type="Proteomes" id="UP001273505"/>
    </source>
</evidence>
<dbReference type="RefSeq" id="WP_302722750.1">
    <property type="nucleotide sequence ID" value="NZ_JAULRU010000569.1"/>
</dbReference>